<evidence type="ECO:0000313" key="1">
    <source>
        <dbReference type="EMBL" id="GIY74059.1"/>
    </source>
</evidence>
<sequence>MKYGFLGCVLQHSAKLDLAEMALKLGEEQSRDT</sequence>
<accession>A0AAV4VWT3</accession>
<keyword evidence="2" id="KW-1185">Reference proteome</keyword>
<dbReference type="EMBL" id="BPLR01015161">
    <property type="protein sequence ID" value="GIY74059.1"/>
    <property type="molecule type" value="Genomic_DNA"/>
</dbReference>
<comment type="caution">
    <text evidence="1">The sequence shown here is derived from an EMBL/GenBank/DDBJ whole genome shotgun (WGS) entry which is preliminary data.</text>
</comment>
<name>A0AAV4VWT3_CAEEX</name>
<reference evidence="1 2" key="1">
    <citation type="submission" date="2021-06" db="EMBL/GenBank/DDBJ databases">
        <title>Caerostris extrusa draft genome.</title>
        <authorList>
            <person name="Kono N."/>
            <person name="Arakawa K."/>
        </authorList>
    </citation>
    <scope>NUCLEOTIDE SEQUENCE [LARGE SCALE GENOMIC DNA]</scope>
</reference>
<proteinExistence type="predicted"/>
<feature type="non-terminal residue" evidence="1">
    <location>
        <position position="33"/>
    </location>
</feature>
<dbReference type="AlphaFoldDB" id="A0AAV4VWT3"/>
<dbReference type="Proteomes" id="UP001054945">
    <property type="component" value="Unassembled WGS sequence"/>
</dbReference>
<evidence type="ECO:0000313" key="2">
    <source>
        <dbReference type="Proteomes" id="UP001054945"/>
    </source>
</evidence>
<organism evidence="1 2">
    <name type="scientific">Caerostris extrusa</name>
    <name type="common">Bark spider</name>
    <name type="synonym">Caerostris bankana</name>
    <dbReference type="NCBI Taxonomy" id="172846"/>
    <lineage>
        <taxon>Eukaryota</taxon>
        <taxon>Metazoa</taxon>
        <taxon>Ecdysozoa</taxon>
        <taxon>Arthropoda</taxon>
        <taxon>Chelicerata</taxon>
        <taxon>Arachnida</taxon>
        <taxon>Araneae</taxon>
        <taxon>Araneomorphae</taxon>
        <taxon>Entelegynae</taxon>
        <taxon>Araneoidea</taxon>
        <taxon>Araneidae</taxon>
        <taxon>Caerostris</taxon>
    </lineage>
</organism>
<protein>
    <submittedName>
        <fullName evidence="1">Uncharacterized protein</fullName>
    </submittedName>
</protein>
<gene>
    <name evidence="1" type="ORF">CEXT_228361</name>
</gene>